<dbReference type="Proteomes" id="UP000006903">
    <property type="component" value="Chromosome"/>
</dbReference>
<evidence type="ECO:0000313" key="6">
    <source>
        <dbReference type="EMBL" id="ACL10441.1"/>
    </source>
</evidence>
<organism evidence="6 7">
    <name type="scientific">Desulfurococcus amylolyticus (strain DSM 18924 / JCM 16383 / VKM B-2413 / 1221n)</name>
    <name type="common">Desulfurococcus kamchatkensis</name>
    <dbReference type="NCBI Taxonomy" id="490899"/>
    <lineage>
        <taxon>Archaea</taxon>
        <taxon>Thermoproteota</taxon>
        <taxon>Thermoprotei</taxon>
        <taxon>Desulfurococcales</taxon>
        <taxon>Desulfurococcaceae</taxon>
        <taxon>Desulfurococcus</taxon>
    </lineage>
</organism>
<reference evidence="6 7" key="1">
    <citation type="journal article" date="2009" name="J. Bacteriol.">
        <title>Complete genome sequence of the anaerobic, protein-degrading hyperthermophilic crenarchaeon Desulfurococcus kamchatkensis.</title>
        <authorList>
            <person name="Ravin N.V."/>
            <person name="Mardanov A.V."/>
            <person name="Beletsky A.V."/>
            <person name="Kublanov I.V."/>
            <person name="Kolganova T.V."/>
            <person name="Lebedinsky A.V."/>
            <person name="Chernyh N.A."/>
            <person name="Bonch-Osmolovskaya E.A."/>
            <person name="Skryabin K.G."/>
        </authorList>
    </citation>
    <scope>NUCLEOTIDE SEQUENCE [LARGE SCALE GENOMIC DNA]</scope>
    <source>
        <strain evidence="7">DSM 18924 / JCM 16383 / VKM B-2413 / 1221n</strain>
    </source>
</reference>
<dbReference type="CDD" id="cd09131">
    <property type="entry name" value="PLDc_unchar3"/>
    <property type="match status" value="1"/>
</dbReference>
<dbReference type="GeneID" id="7170432"/>
<dbReference type="GO" id="GO:0016891">
    <property type="term" value="F:RNA endonuclease activity producing 5'-phosphomonoesters, hydrolytic mechanism"/>
    <property type="evidence" value="ECO:0007669"/>
    <property type="project" value="TreeGrafter"/>
</dbReference>
<dbReference type="PROSITE" id="PS50035">
    <property type="entry name" value="PLD"/>
    <property type="match status" value="1"/>
</dbReference>
<evidence type="ECO:0000256" key="2">
    <source>
        <dbReference type="ARBA" id="ARBA00022963"/>
    </source>
</evidence>
<dbReference type="KEGG" id="dka:DKAM_0112"/>
<dbReference type="InterPro" id="IPR025202">
    <property type="entry name" value="PLD-like_dom"/>
</dbReference>
<evidence type="ECO:0000313" key="7">
    <source>
        <dbReference type="Proteomes" id="UP000006903"/>
    </source>
</evidence>
<protein>
    <submittedName>
        <fullName evidence="6">Phospholipase D-related protein</fullName>
    </submittedName>
</protein>
<keyword evidence="4" id="KW-0812">Transmembrane</keyword>
<dbReference type="PANTHER" id="PTHR43856:SF1">
    <property type="entry name" value="MITOCHONDRIAL CARDIOLIPIN HYDROLASE"/>
    <property type="match status" value="1"/>
</dbReference>
<evidence type="ECO:0000256" key="1">
    <source>
        <dbReference type="ARBA" id="ARBA00022801"/>
    </source>
</evidence>
<evidence type="ECO:0000256" key="3">
    <source>
        <dbReference type="ARBA" id="ARBA00023098"/>
    </source>
</evidence>
<dbReference type="InterPro" id="IPR051406">
    <property type="entry name" value="PLD_domain"/>
</dbReference>
<dbReference type="RefSeq" id="WP_012607783.1">
    <property type="nucleotide sequence ID" value="NC_011766.1"/>
</dbReference>
<keyword evidence="1" id="KW-0378">Hydrolase</keyword>
<dbReference type="SUPFAM" id="SSF56024">
    <property type="entry name" value="Phospholipase D/nuclease"/>
    <property type="match status" value="1"/>
</dbReference>
<dbReference type="SMART" id="SM00155">
    <property type="entry name" value="PLDc"/>
    <property type="match status" value="1"/>
</dbReference>
<dbReference type="EMBL" id="CP001140">
    <property type="protein sequence ID" value="ACL10441.1"/>
    <property type="molecule type" value="Genomic_DNA"/>
</dbReference>
<dbReference type="Gene3D" id="3.30.870.10">
    <property type="entry name" value="Endonuclease Chain A"/>
    <property type="match status" value="1"/>
</dbReference>
<keyword evidence="4" id="KW-1133">Transmembrane helix</keyword>
<dbReference type="PANTHER" id="PTHR43856">
    <property type="entry name" value="CARDIOLIPIN HYDROLASE"/>
    <property type="match status" value="1"/>
</dbReference>
<gene>
    <name evidence="6" type="ordered locus">DKAM_0112</name>
</gene>
<feature type="transmembrane region" description="Helical" evidence="4">
    <location>
        <begin position="7"/>
        <end position="26"/>
    </location>
</feature>
<sequence>MRAVANLLIVFILGMIIGASIGVYVYSRYFQTGGSGLMVNNTCSLNLLLDREYYDAVLRTLGGANRSVYIMMYVVKYDPNERGDPVNILLETLEKLKNRGVDVKIVVDDETYKSYKDTTIRYLLSNNIPVRLDESSAITTHTKMVIIDNSTVILGSHNWTESALMNNHEASIETNCTSIVSKALSYFDNIWAGSRSI</sequence>
<dbReference type="Pfam" id="PF13091">
    <property type="entry name" value="PLDc_2"/>
    <property type="match status" value="1"/>
</dbReference>
<dbReference type="eggNOG" id="arCOG02041">
    <property type="taxonomic scope" value="Archaea"/>
</dbReference>
<dbReference type="InterPro" id="IPR001736">
    <property type="entry name" value="PLipase_D/transphosphatidylase"/>
</dbReference>
<accession>B8D2S2</accession>
<keyword evidence="2" id="KW-0442">Lipid degradation</keyword>
<dbReference type="GO" id="GO:0016042">
    <property type="term" value="P:lipid catabolic process"/>
    <property type="evidence" value="ECO:0007669"/>
    <property type="project" value="UniProtKB-KW"/>
</dbReference>
<dbReference type="STRING" id="490899.DKAM_0112"/>
<evidence type="ECO:0000259" key="5">
    <source>
        <dbReference type="PROSITE" id="PS50035"/>
    </source>
</evidence>
<dbReference type="HOGENOM" id="CLU_122247_1_0_2"/>
<dbReference type="AlphaFoldDB" id="B8D2S2"/>
<keyword evidence="3" id="KW-0443">Lipid metabolism</keyword>
<evidence type="ECO:0000256" key="4">
    <source>
        <dbReference type="SAM" id="Phobius"/>
    </source>
</evidence>
<feature type="domain" description="PLD phosphodiesterase" evidence="5">
    <location>
        <begin position="136"/>
        <end position="163"/>
    </location>
</feature>
<keyword evidence="4" id="KW-0472">Membrane</keyword>
<name>B8D2S2_DESA1</name>
<proteinExistence type="predicted"/>